<feature type="compositionally biased region" description="Polar residues" evidence="1">
    <location>
        <begin position="25"/>
        <end position="36"/>
    </location>
</feature>
<keyword evidence="2" id="KW-0732">Signal</keyword>
<dbReference type="Proteomes" id="UP000784880">
    <property type="component" value="Unassembled WGS sequence"/>
</dbReference>
<feature type="region of interest" description="Disordered" evidence="1">
    <location>
        <begin position="25"/>
        <end position="45"/>
    </location>
</feature>
<protein>
    <submittedName>
        <fullName evidence="3">DUF4362 domain-containing protein</fullName>
    </submittedName>
</protein>
<dbReference type="Pfam" id="PF14275">
    <property type="entry name" value="DUF4362"/>
    <property type="match status" value="1"/>
</dbReference>
<name>A0ABS6JD55_9BACI</name>
<evidence type="ECO:0000256" key="1">
    <source>
        <dbReference type="SAM" id="MobiDB-lite"/>
    </source>
</evidence>
<evidence type="ECO:0000313" key="4">
    <source>
        <dbReference type="Proteomes" id="UP000784880"/>
    </source>
</evidence>
<feature type="chain" id="PRO_5046309960" evidence="2">
    <location>
        <begin position="19"/>
        <end position="379"/>
    </location>
</feature>
<dbReference type="InterPro" id="IPR025372">
    <property type="entry name" value="DUF4362"/>
</dbReference>
<dbReference type="PROSITE" id="PS51257">
    <property type="entry name" value="PROKAR_LIPOPROTEIN"/>
    <property type="match status" value="1"/>
</dbReference>
<accession>A0ABS6JD55</accession>
<proteinExistence type="predicted"/>
<dbReference type="RefSeq" id="WP_217065529.1">
    <property type="nucleotide sequence ID" value="NZ_JAHQCS010000077.1"/>
</dbReference>
<keyword evidence="4" id="KW-1185">Reference proteome</keyword>
<feature type="signal peptide" evidence="2">
    <location>
        <begin position="1"/>
        <end position="18"/>
    </location>
</feature>
<organism evidence="3 4">
    <name type="scientific">Evansella tamaricis</name>
    <dbReference type="NCBI Taxonomy" id="2069301"/>
    <lineage>
        <taxon>Bacteria</taxon>
        <taxon>Bacillati</taxon>
        <taxon>Bacillota</taxon>
        <taxon>Bacilli</taxon>
        <taxon>Bacillales</taxon>
        <taxon>Bacillaceae</taxon>
        <taxon>Evansella</taxon>
    </lineage>
</organism>
<dbReference type="EMBL" id="JAHQCS010000077">
    <property type="protein sequence ID" value="MBU9711576.1"/>
    <property type="molecule type" value="Genomic_DNA"/>
</dbReference>
<sequence>MSKTTHIFSYLVIIVLLAACNTQDNSNPSPNASGESPLTAEGDSDINVKGVKNVDVLNTHGSIEGLERMVRFYGNVKGEVPSDLRVVHYTIEGDPIVTDLSYNGEMIEVKNDTTRDNFGSGSITTNNCGKLIEEVNPTNTTYIATDCIGGFHGMEQILQVYYNMSEQDLFEFELKYGVNQENEINTKTNTLKKESSENGSQLSSDFRIAVDVKQEVYKSLVFANYLAEKDFITTCDTEDAMNYYLKVYINGGVREFQWSACDQSMDGLKFTEIGEYIIDQSEQEQQTQPEVTVQGYVLEKKDNELLIGQGLTMLDYEWIKDELQDINFNHYSFDFTVLEGVQTAEFNPGEKIIATIADKISGKKPGRAKVKEMKKIELQ</sequence>
<gene>
    <name evidence="3" type="ORF">KS419_07495</name>
</gene>
<reference evidence="3 4" key="1">
    <citation type="submission" date="2021-06" db="EMBL/GenBank/DDBJ databases">
        <title>Bacillus sp. RD4P76, an endophyte from a halophyte.</title>
        <authorList>
            <person name="Sun J.-Q."/>
        </authorList>
    </citation>
    <scope>NUCLEOTIDE SEQUENCE [LARGE SCALE GENOMIC DNA]</scope>
    <source>
        <strain evidence="3 4">CGMCC 1.15917</strain>
    </source>
</reference>
<evidence type="ECO:0000256" key="2">
    <source>
        <dbReference type="SAM" id="SignalP"/>
    </source>
</evidence>
<comment type="caution">
    <text evidence="3">The sequence shown here is derived from an EMBL/GenBank/DDBJ whole genome shotgun (WGS) entry which is preliminary data.</text>
</comment>
<evidence type="ECO:0000313" key="3">
    <source>
        <dbReference type="EMBL" id="MBU9711576.1"/>
    </source>
</evidence>